<reference evidence="14" key="2">
    <citation type="submission" date="2020-01" db="EMBL/GenBank/DDBJ databases">
        <authorList>
            <person name="Korhonen P.K.K."/>
            <person name="Guangxu M.G."/>
            <person name="Wang T.W."/>
            <person name="Stroehlein A.J.S."/>
            <person name="Young N.D."/>
            <person name="Ang C.-S.A."/>
            <person name="Fernando D.W.F."/>
            <person name="Lu H.L."/>
            <person name="Taylor S.T."/>
            <person name="Ehtesham M.E.M."/>
            <person name="Najaraj S.H.N."/>
            <person name="Harsha G.H.G."/>
            <person name="Madugundu A.M."/>
            <person name="Renuse S.R."/>
            <person name="Holt D.H."/>
            <person name="Pandey A.P."/>
            <person name="Papenfuss A.P."/>
            <person name="Gasser R.B.G."/>
            <person name="Fischer K.F."/>
        </authorList>
    </citation>
    <scope>NUCLEOTIDE SEQUENCE</scope>
    <source>
        <strain evidence="14">SSS_KF_BRIS2020</strain>
    </source>
</reference>
<reference evidence="15" key="3">
    <citation type="submission" date="2022-06" db="UniProtKB">
        <authorList>
            <consortium name="EnsemblMetazoa"/>
        </authorList>
    </citation>
    <scope>IDENTIFICATION</scope>
</reference>
<feature type="domain" description="DTW" evidence="13">
    <location>
        <begin position="116"/>
        <end position="404"/>
    </location>
</feature>
<dbReference type="GO" id="GO:0016432">
    <property type="term" value="F:tRNA-uridine aminocarboxypropyltransferase activity"/>
    <property type="evidence" value="ECO:0007669"/>
    <property type="project" value="UniProtKB-EC"/>
</dbReference>
<evidence type="ECO:0000256" key="11">
    <source>
        <dbReference type="ARBA" id="ARBA00048718"/>
    </source>
</evidence>
<evidence type="ECO:0000256" key="10">
    <source>
        <dbReference type="ARBA" id="ARBA00042508"/>
    </source>
</evidence>
<organism evidence="14">
    <name type="scientific">Sarcoptes scabiei</name>
    <name type="common">Itch mite</name>
    <name type="synonym">Acarus scabiei</name>
    <dbReference type="NCBI Taxonomy" id="52283"/>
    <lineage>
        <taxon>Eukaryota</taxon>
        <taxon>Metazoa</taxon>
        <taxon>Ecdysozoa</taxon>
        <taxon>Arthropoda</taxon>
        <taxon>Chelicerata</taxon>
        <taxon>Arachnida</taxon>
        <taxon>Acari</taxon>
        <taxon>Acariformes</taxon>
        <taxon>Sarcoptiformes</taxon>
        <taxon>Astigmata</taxon>
        <taxon>Psoroptidia</taxon>
        <taxon>Sarcoptoidea</taxon>
        <taxon>Sarcoptidae</taxon>
        <taxon>Sarcoptinae</taxon>
        <taxon>Sarcoptes</taxon>
    </lineage>
</organism>
<evidence type="ECO:0000256" key="3">
    <source>
        <dbReference type="ARBA" id="ARBA00022679"/>
    </source>
</evidence>
<dbReference type="GO" id="GO:0005634">
    <property type="term" value="C:nucleus"/>
    <property type="evidence" value="ECO:0007669"/>
    <property type="project" value="UniProtKB-SubCell"/>
</dbReference>
<evidence type="ECO:0000313" key="14">
    <source>
        <dbReference type="EMBL" id="KAF7493781.1"/>
    </source>
</evidence>
<name>A0A834RBV6_SARSC</name>
<keyword evidence="5" id="KW-0819">tRNA processing</keyword>
<evidence type="ECO:0000313" key="15">
    <source>
        <dbReference type="EnsemblMetazoa" id="KAF7493781.1"/>
    </source>
</evidence>
<evidence type="ECO:0000256" key="6">
    <source>
        <dbReference type="ARBA" id="ARBA00023242"/>
    </source>
</evidence>
<dbReference type="EnsemblMetazoa" id="SSS_1564s_mrna">
    <property type="protein sequence ID" value="KAF7493781.1"/>
    <property type="gene ID" value="SSS_1564"/>
</dbReference>
<comment type="subcellular location">
    <subcellularLocation>
        <location evidence="1">Nucleus</location>
    </subcellularLocation>
</comment>
<dbReference type="PANTHER" id="PTHR15627">
    <property type="entry name" value="NATURAL KILLER CELL-SPECIFIC ANTIGEN KLIP1"/>
    <property type="match status" value="1"/>
</dbReference>
<dbReference type="OrthoDB" id="3173at2759"/>
<keyword evidence="16" id="KW-1185">Reference proteome</keyword>
<keyword evidence="3" id="KW-0808">Transferase</keyword>
<keyword evidence="4" id="KW-0949">S-adenosyl-L-methionine</keyword>
<evidence type="ECO:0000256" key="12">
    <source>
        <dbReference type="SAM" id="MobiDB-lite"/>
    </source>
</evidence>
<evidence type="ECO:0000256" key="5">
    <source>
        <dbReference type="ARBA" id="ARBA00022694"/>
    </source>
</evidence>
<dbReference type="PANTHER" id="PTHR15627:SF8">
    <property type="entry name" value="TRNA-URIDINE AMINOCARBOXYPROPYLTRANSFERASE 1"/>
    <property type="match status" value="1"/>
</dbReference>
<proteinExistence type="inferred from homology"/>
<dbReference type="EMBL" id="WVUK01000055">
    <property type="protein sequence ID" value="KAF7493781.1"/>
    <property type="molecule type" value="Genomic_DNA"/>
</dbReference>
<comment type="function">
    <text evidence="7">Catalyzes the formation of 3-(3-amino-3-carboxypropyl)uridine (acp3U) at position 20 in the D-loop of several cytoplasmic tRNAs (acp3U(20)).</text>
</comment>
<sequence length="405" mass="47781">MDQTKSSDLEEDNSSFFEFDSDWLSSFDDSNLIDPKLNELQVPNLARSISNKFSDVESVDKKIKSTTTKRRTRLDQRFLTCCQNEAHIFSRLKIQSSDILNEVDERFICHKCNKSRRFFCYRCFDTAPKLIGKIPHIRLPIKIDIIKHSKEVDGKSTSPHAAVIAPEDVTIYIYPNLPTNWPKNLEGVFLVFPKKGSLTVKRFLSDYYQISSLRSETDIAFKIDCDKIEENSSESIPYGDNHIYHSNRKKSFEWDRFPIKTLVFIDSTWRQTKSILHNEILQKLPTLIIDSEETRFWRYHRNRPVHYLSTIEAIYYFLVQTHQTMEEIILRSKIPSSSINTDYDQNQINQGSKKKDARRTEKDELLIDRPELMADLFTGPYCGQYDNLLFFFKHTFFLIKNRYRL</sequence>
<reference evidence="16" key="1">
    <citation type="journal article" date="2020" name="PLoS Negl. Trop. Dis.">
        <title>High-quality nuclear genome for Sarcoptes scabiei-A critical resource for a neglected parasite.</title>
        <authorList>
            <person name="Korhonen P.K."/>
            <person name="Gasser R.B."/>
            <person name="Ma G."/>
            <person name="Wang T."/>
            <person name="Stroehlein A.J."/>
            <person name="Young N.D."/>
            <person name="Ang C.S."/>
            <person name="Fernando D.D."/>
            <person name="Lu H.C."/>
            <person name="Taylor S."/>
            <person name="Reynolds S.L."/>
            <person name="Mofiz E."/>
            <person name="Najaraj S.H."/>
            <person name="Gowda H."/>
            <person name="Madugundu A."/>
            <person name="Renuse S."/>
            <person name="Holt D."/>
            <person name="Pandey A."/>
            <person name="Papenfuss A.T."/>
            <person name="Fischer K."/>
        </authorList>
    </citation>
    <scope>NUCLEOTIDE SEQUENCE [LARGE SCALE GENOMIC DNA]</scope>
</reference>
<dbReference type="EC" id="2.5.1.25" evidence="2"/>
<evidence type="ECO:0000256" key="7">
    <source>
        <dbReference type="ARBA" id="ARBA00037050"/>
    </source>
</evidence>
<evidence type="ECO:0000259" key="13">
    <source>
        <dbReference type="SMART" id="SM01144"/>
    </source>
</evidence>
<dbReference type="InterPro" id="IPR005636">
    <property type="entry name" value="DTW"/>
</dbReference>
<protein>
    <recommendedName>
        <fullName evidence="9">tRNA-uridine aminocarboxypropyltransferase 1</fullName>
        <ecNumber evidence="2">2.5.1.25</ecNumber>
    </recommendedName>
    <alternativeName>
        <fullName evidence="10">DTW domain-containing protein 1</fullName>
    </alternativeName>
</protein>
<dbReference type="SMART" id="SM01144">
    <property type="entry name" value="DTW"/>
    <property type="match status" value="1"/>
</dbReference>
<evidence type="ECO:0000313" key="16">
    <source>
        <dbReference type="Proteomes" id="UP000070412"/>
    </source>
</evidence>
<evidence type="ECO:0000256" key="8">
    <source>
        <dbReference type="ARBA" id="ARBA00038290"/>
    </source>
</evidence>
<evidence type="ECO:0000256" key="9">
    <source>
        <dbReference type="ARBA" id="ARBA00039242"/>
    </source>
</evidence>
<dbReference type="GO" id="GO:0006400">
    <property type="term" value="P:tRNA modification"/>
    <property type="evidence" value="ECO:0007669"/>
    <property type="project" value="TreeGrafter"/>
</dbReference>
<gene>
    <name evidence="14" type="ORF">SSS_1564</name>
</gene>
<comment type="catalytic activity">
    <reaction evidence="11">
        <text>a uridine in tRNA + S-adenosyl-L-methionine = a 3-[(3S)-3-amino-3-carboxypropyl]uridine in tRNA + S-methyl-5'-thioadenosine + H(+)</text>
        <dbReference type="Rhea" id="RHEA:62432"/>
        <dbReference type="Rhea" id="RHEA-COMP:13339"/>
        <dbReference type="Rhea" id="RHEA-COMP:16092"/>
        <dbReference type="ChEBI" id="CHEBI:15378"/>
        <dbReference type="ChEBI" id="CHEBI:17509"/>
        <dbReference type="ChEBI" id="CHEBI:59789"/>
        <dbReference type="ChEBI" id="CHEBI:65315"/>
        <dbReference type="ChEBI" id="CHEBI:82930"/>
        <dbReference type="EC" id="2.5.1.25"/>
    </reaction>
</comment>
<accession>A0A834RBV6</accession>
<dbReference type="Pfam" id="PF03942">
    <property type="entry name" value="DTW"/>
    <property type="match status" value="1"/>
</dbReference>
<evidence type="ECO:0000256" key="4">
    <source>
        <dbReference type="ARBA" id="ARBA00022691"/>
    </source>
</evidence>
<comment type="similarity">
    <text evidence="8">Belongs to the TDD superfamily. DTWD1 family.</text>
</comment>
<feature type="compositionally biased region" description="Polar residues" evidence="12">
    <location>
        <begin position="341"/>
        <end position="351"/>
    </location>
</feature>
<dbReference type="Proteomes" id="UP000070412">
    <property type="component" value="Unassembled WGS sequence"/>
</dbReference>
<dbReference type="InterPro" id="IPR051521">
    <property type="entry name" value="tRNA_Mod/Golgi_Maint"/>
</dbReference>
<keyword evidence="6" id="KW-0539">Nucleus</keyword>
<dbReference type="AlphaFoldDB" id="A0A834RBV6"/>
<feature type="region of interest" description="Disordered" evidence="12">
    <location>
        <begin position="341"/>
        <end position="361"/>
    </location>
</feature>
<evidence type="ECO:0000256" key="2">
    <source>
        <dbReference type="ARBA" id="ARBA00012386"/>
    </source>
</evidence>
<evidence type="ECO:0000256" key="1">
    <source>
        <dbReference type="ARBA" id="ARBA00004123"/>
    </source>
</evidence>